<accession>A0A1J5QTT9</accession>
<name>A0A1J5QTT9_9ZZZZ</name>
<sequence length="114" mass="12510">MKTVTIDVRPLTDTLGDFTQTWKSGKSSAPRVSFESPELLFKVLSGKRWELLNVMTGAGAMSIREAARRVERDVKAVHGDVTALLNAGLLSKTDDGMIVFPYDAIHVDFMLKAA</sequence>
<protein>
    <submittedName>
        <fullName evidence="1">Uncharacterized protein</fullName>
    </submittedName>
</protein>
<comment type="caution">
    <text evidence="1">The sequence shown here is derived from an EMBL/GenBank/DDBJ whole genome shotgun (WGS) entry which is preliminary data.</text>
</comment>
<gene>
    <name evidence="1" type="ORF">GALL_310870</name>
</gene>
<organism evidence="1">
    <name type="scientific">mine drainage metagenome</name>
    <dbReference type="NCBI Taxonomy" id="410659"/>
    <lineage>
        <taxon>unclassified sequences</taxon>
        <taxon>metagenomes</taxon>
        <taxon>ecological metagenomes</taxon>
    </lineage>
</organism>
<dbReference type="AlphaFoldDB" id="A0A1J5QTT9"/>
<evidence type="ECO:0000313" key="1">
    <source>
        <dbReference type="EMBL" id="OIQ87062.1"/>
    </source>
</evidence>
<dbReference type="EMBL" id="MLJW01000443">
    <property type="protein sequence ID" value="OIQ87062.1"/>
    <property type="molecule type" value="Genomic_DNA"/>
</dbReference>
<proteinExistence type="predicted"/>
<dbReference type="Pfam" id="PF25212">
    <property type="entry name" value="HVO_A0114"/>
    <property type="match status" value="1"/>
</dbReference>
<reference evidence="1" key="1">
    <citation type="submission" date="2016-10" db="EMBL/GenBank/DDBJ databases">
        <title>Sequence of Gallionella enrichment culture.</title>
        <authorList>
            <person name="Poehlein A."/>
            <person name="Muehling M."/>
            <person name="Daniel R."/>
        </authorList>
    </citation>
    <scope>NUCLEOTIDE SEQUENCE</scope>
</reference>
<dbReference type="SUPFAM" id="SSF46785">
    <property type="entry name" value="Winged helix' DNA-binding domain"/>
    <property type="match status" value="1"/>
</dbReference>
<dbReference type="InterPro" id="IPR036390">
    <property type="entry name" value="WH_DNA-bd_sf"/>
</dbReference>